<dbReference type="HOGENOM" id="CLU_3376265_0_0_9"/>
<reference evidence="1 2" key="1">
    <citation type="journal article" date="2006" name="Proc. Natl. Acad. Sci. U.S.A.">
        <title>Molecular genetic anatomy of inter- and intraserotype variation in the human bacterial pathogen group A Streptococcus.</title>
        <authorList>
            <person name="Beres S.B."/>
            <person name="Richter E.W."/>
            <person name="Nagiec M.J."/>
            <person name="Sumby P."/>
            <person name="Porcella S.F."/>
            <person name="DeLeo F.R."/>
            <person name="Musser J.M."/>
        </authorList>
    </citation>
    <scope>NUCLEOTIDE SEQUENCE [LARGE SCALE GENOMIC DNA]</scope>
    <source>
        <strain evidence="1 2">MGAS9429</strain>
    </source>
</reference>
<gene>
    <name evidence="1" type="ordered locus">MGAS9429_Spy1384</name>
</gene>
<organism evidence="1 2">
    <name type="scientific">Streptococcus pyogenes serotype M12 (strain MGAS9429)</name>
    <dbReference type="NCBI Taxonomy" id="370551"/>
    <lineage>
        <taxon>Bacteria</taxon>
        <taxon>Bacillati</taxon>
        <taxon>Bacillota</taxon>
        <taxon>Bacilli</taxon>
        <taxon>Lactobacillales</taxon>
        <taxon>Streptococcaceae</taxon>
        <taxon>Streptococcus</taxon>
    </lineage>
</organism>
<dbReference type="AlphaFoldDB" id="Q1JKJ8"/>
<dbReference type="Proteomes" id="UP000002433">
    <property type="component" value="Chromosome"/>
</dbReference>
<proteinExistence type="predicted"/>
<dbReference type="KEGG" id="spk:MGAS9429_Spy1384"/>
<protein>
    <submittedName>
        <fullName evidence="1">Uncharacterized protein</fullName>
    </submittedName>
</protein>
<dbReference type="EMBL" id="CP000259">
    <property type="protein sequence ID" value="ABF32571.1"/>
    <property type="molecule type" value="Genomic_DNA"/>
</dbReference>
<evidence type="ECO:0000313" key="1">
    <source>
        <dbReference type="EMBL" id="ABF32571.1"/>
    </source>
</evidence>
<evidence type="ECO:0000313" key="2">
    <source>
        <dbReference type="Proteomes" id="UP000002433"/>
    </source>
</evidence>
<accession>Q1JKJ8</accession>
<sequence length="34" mass="3713">MTIVFLSSVKYLTMLLACITGLGTKKPHFDAPKS</sequence>
<name>Q1JKJ8_STRPC</name>